<name>A0A225DRJ1_9BACT</name>
<dbReference type="InterPro" id="IPR001173">
    <property type="entry name" value="Glyco_trans_2-like"/>
</dbReference>
<evidence type="ECO:0000313" key="2">
    <source>
        <dbReference type="EMBL" id="OWK43713.1"/>
    </source>
</evidence>
<dbReference type="Proteomes" id="UP000214646">
    <property type="component" value="Unassembled WGS sequence"/>
</dbReference>
<dbReference type="EMBL" id="NIDE01000004">
    <property type="protein sequence ID" value="OWK43713.1"/>
    <property type="molecule type" value="Genomic_DNA"/>
</dbReference>
<dbReference type="InterPro" id="IPR050834">
    <property type="entry name" value="Glycosyltransf_2"/>
</dbReference>
<accession>A0A225DRJ1</accession>
<dbReference type="GO" id="GO:0016740">
    <property type="term" value="F:transferase activity"/>
    <property type="evidence" value="ECO:0007669"/>
    <property type="project" value="UniProtKB-KW"/>
</dbReference>
<dbReference type="InterPro" id="IPR029044">
    <property type="entry name" value="Nucleotide-diphossugar_trans"/>
</dbReference>
<protein>
    <submittedName>
        <fullName evidence="2">Putative glycosyl transferase</fullName>
    </submittedName>
</protein>
<dbReference type="RefSeq" id="WP_088254530.1">
    <property type="nucleotide sequence ID" value="NZ_NIDE01000004.1"/>
</dbReference>
<evidence type="ECO:0000313" key="3">
    <source>
        <dbReference type="Proteomes" id="UP000214646"/>
    </source>
</evidence>
<comment type="caution">
    <text evidence="2">The sequence shown here is derived from an EMBL/GenBank/DDBJ whole genome shotgun (WGS) entry which is preliminary data.</text>
</comment>
<reference evidence="3" key="1">
    <citation type="submission" date="2017-06" db="EMBL/GenBank/DDBJ databases">
        <title>Genome analysis of Fimbriiglobus ruber SP5, the first member of the order Planctomycetales with confirmed chitinolytic capability.</title>
        <authorList>
            <person name="Ravin N.V."/>
            <person name="Rakitin A.L."/>
            <person name="Ivanova A.A."/>
            <person name="Beletsky A.V."/>
            <person name="Kulichevskaya I.S."/>
            <person name="Mardanov A.V."/>
            <person name="Dedysh S.N."/>
        </authorList>
    </citation>
    <scope>NUCLEOTIDE SEQUENCE [LARGE SCALE GENOMIC DNA]</scope>
    <source>
        <strain evidence="3">SP5</strain>
    </source>
</reference>
<gene>
    <name evidence="2" type="ORF">FRUB_03312</name>
</gene>
<dbReference type="Gene3D" id="3.90.550.10">
    <property type="entry name" value="Spore Coat Polysaccharide Biosynthesis Protein SpsA, Chain A"/>
    <property type="match status" value="1"/>
</dbReference>
<dbReference type="PANTHER" id="PTHR43685">
    <property type="entry name" value="GLYCOSYLTRANSFERASE"/>
    <property type="match status" value="1"/>
</dbReference>
<proteinExistence type="predicted"/>
<sequence length="306" mass="34425">MNVDVTVAICTWNRADLLDQTLAHFRGLSVPAGVTWELLVVDNNSTDHTPAVLVKYADQFPLRALHEAKQGHSHARNKAVAEARGRLLLWTDDDVLVDANWMAEYLRAADTFPDAPFFGGLVRPWFEKPPPAWVTRHLKRISYCWALVDLGPTVRPFAKDEYPVGANLGFRTDVLRQHPFDPMYGRVGTRLTSGDEARVIDQIRAAGSEGVWVGSAVVDHFLPAARMTTGYVYEINRWAGYYGYEPFVTDRSPRFAGAPRWVWKRHLAAAAKALVLSPSKNDAWLTALLEQAKWRGLIDRFRATEA</sequence>
<dbReference type="AlphaFoldDB" id="A0A225DRJ1"/>
<feature type="domain" description="Glycosyltransferase 2-like" evidence="1">
    <location>
        <begin position="6"/>
        <end position="114"/>
    </location>
</feature>
<dbReference type="SUPFAM" id="SSF53448">
    <property type="entry name" value="Nucleotide-diphospho-sugar transferases"/>
    <property type="match status" value="1"/>
</dbReference>
<dbReference type="OrthoDB" id="153025at2"/>
<dbReference type="PANTHER" id="PTHR43685:SF3">
    <property type="entry name" value="SLR2126 PROTEIN"/>
    <property type="match status" value="1"/>
</dbReference>
<organism evidence="2 3">
    <name type="scientific">Fimbriiglobus ruber</name>
    <dbReference type="NCBI Taxonomy" id="1908690"/>
    <lineage>
        <taxon>Bacteria</taxon>
        <taxon>Pseudomonadati</taxon>
        <taxon>Planctomycetota</taxon>
        <taxon>Planctomycetia</taxon>
        <taxon>Gemmatales</taxon>
        <taxon>Gemmataceae</taxon>
        <taxon>Fimbriiglobus</taxon>
    </lineage>
</organism>
<keyword evidence="3" id="KW-1185">Reference proteome</keyword>
<dbReference type="CDD" id="cd00761">
    <property type="entry name" value="Glyco_tranf_GTA_type"/>
    <property type="match status" value="1"/>
</dbReference>
<evidence type="ECO:0000259" key="1">
    <source>
        <dbReference type="Pfam" id="PF00535"/>
    </source>
</evidence>
<dbReference type="Pfam" id="PF00535">
    <property type="entry name" value="Glycos_transf_2"/>
    <property type="match status" value="1"/>
</dbReference>
<keyword evidence="2" id="KW-0808">Transferase</keyword>